<organism evidence="2 3">
    <name type="scientific">Deinococcus hopiensis KR-140</name>
    <dbReference type="NCBI Taxonomy" id="695939"/>
    <lineage>
        <taxon>Bacteria</taxon>
        <taxon>Thermotogati</taxon>
        <taxon>Deinococcota</taxon>
        <taxon>Deinococci</taxon>
        <taxon>Deinococcales</taxon>
        <taxon>Deinococcaceae</taxon>
        <taxon>Deinococcus</taxon>
    </lineage>
</organism>
<dbReference type="SUPFAM" id="SSF47413">
    <property type="entry name" value="lambda repressor-like DNA-binding domains"/>
    <property type="match status" value="1"/>
</dbReference>
<dbReference type="InterPro" id="IPR010982">
    <property type="entry name" value="Lambda_DNA-bd_dom_sf"/>
</dbReference>
<dbReference type="Gene3D" id="1.10.260.40">
    <property type="entry name" value="lambda repressor-like DNA-binding domains"/>
    <property type="match status" value="1"/>
</dbReference>
<dbReference type="EMBL" id="FWWU01000010">
    <property type="protein sequence ID" value="SMB96938.1"/>
    <property type="molecule type" value="Genomic_DNA"/>
</dbReference>
<dbReference type="Proteomes" id="UP000192582">
    <property type="component" value="Unassembled WGS sequence"/>
</dbReference>
<dbReference type="OrthoDB" id="5346389at2"/>
<dbReference type="PANTHER" id="PTHR35010">
    <property type="entry name" value="BLL4672 PROTEIN-RELATED"/>
    <property type="match status" value="1"/>
</dbReference>
<dbReference type="SMART" id="SM00530">
    <property type="entry name" value="HTH_XRE"/>
    <property type="match status" value="1"/>
</dbReference>
<evidence type="ECO:0000313" key="3">
    <source>
        <dbReference type="Proteomes" id="UP000192582"/>
    </source>
</evidence>
<dbReference type="Pfam" id="PF13560">
    <property type="entry name" value="HTH_31"/>
    <property type="match status" value="1"/>
</dbReference>
<sequence length="256" mass="28793">MNAAERRNLLGAFIRAHRERLSPPRNAGRRRTPGLRREELADAAGLSVTWVTWLEQGRSVTASSGALVRLAGALHLSAAERASLFDLAGRTDPDAVSEQADDLPPPLAALPSLMTVPAYLLDHAWTVRAWNLQAAELFTGWLDADEVDHNLLRYVFLDDAARRLIADWEHRAQRLVAEFRADFHRQPGDITMKALVADLRRDSALFDGYWHRQDVLYREGGERRFMHPARGALTYMQTTLLVAAQREIKLVCLAPQ</sequence>
<accession>A0A1W1VUA0</accession>
<dbReference type="Gene3D" id="3.30.450.180">
    <property type="match status" value="1"/>
</dbReference>
<feature type="domain" description="HTH cro/C1-type" evidence="1">
    <location>
        <begin position="34"/>
        <end position="81"/>
    </location>
</feature>
<protein>
    <submittedName>
        <fullName evidence="2">Helix-turn-helix domain-containing protein</fullName>
    </submittedName>
</protein>
<dbReference type="CDD" id="cd00093">
    <property type="entry name" value="HTH_XRE"/>
    <property type="match status" value="1"/>
</dbReference>
<dbReference type="PANTHER" id="PTHR35010:SF2">
    <property type="entry name" value="BLL4672 PROTEIN"/>
    <property type="match status" value="1"/>
</dbReference>
<dbReference type="PROSITE" id="PS50943">
    <property type="entry name" value="HTH_CROC1"/>
    <property type="match status" value="1"/>
</dbReference>
<dbReference type="GO" id="GO:0003677">
    <property type="term" value="F:DNA binding"/>
    <property type="evidence" value="ECO:0007669"/>
    <property type="project" value="InterPro"/>
</dbReference>
<dbReference type="AlphaFoldDB" id="A0A1W1VUA0"/>
<dbReference type="InterPro" id="IPR041413">
    <property type="entry name" value="MLTR_LBD"/>
</dbReference>
<dbReference type="RefSeq" id="WP_084051087.1">
    <property type="nucleotide sequence ID" value="NZ_FWWU01000010.1"/>
</dbReference>
<keyword evidence="3" id="KW-1185">Reference proteome</keyword>
<dbReference type="InterPro" id="IPR001387">
    <property type="entry name" value="Cro/C1-type_HTH"/>
</dbReference>
<evidence type="ECO:0000259" key="1">
    <source>
        <dbReference type="PROSITE" id="PS50943"/>
    </source>
</evidence>
<name>A0A1W1VUA0_9DEIO</name>
<gene>
    <name evidence="2" type="ORF">SAMN00790413_06226</name>
</gene>
<reference evidence="2 3" key="1">
    <citation type="submission" date="2017-04" db="EMBL/GenBank/DDBJ databases">
        <authorList>
            <person name="Afonso C.L."/>
            <person name="Miller P.J."/>
            <person name="Scott M.A."/>
            <person name="Spackman E."/>
            <person name="Goraichik I."/>
            <person name="Dimitrov K.M."/>
            <person name="Suarez D.L."/>
            <person name="Swayne D.E."/>
        </authorList>
    </citation>
    <scope>NUCLEOTIDE SEQUENCE [LARGE SCALE GENOMIC DNA]</scope>
    <source>
        <strain evidence="2 3">KR-140</strain>
    </source>
</reference>
<dbReference type="STRING" id="695939.SAMN00790413_06226"/>
<evidence type="ECO:0000313" key="2">
    <source>
        <dbReference type="EMBL" id="SMB96938.1"/>
    </source>
</evidence>
<proteinExistence type="predicted"/>
<dbReference type="Pfam" id="PF17765">
    <property type="entry name" value="MLTR_LBD"/>
    <property type="match status" value="1"/>
</dbReference>